<dbReference type="SUPFAM" id="SSF88659">
    <property type="entry name" value="Sigma3 and sigma4 domains of RNA polymerase sigma factors"/>
    <property type="match status" value="1"/>
</dbReference>
<dbReference type="InterPro" id="IPR039425">
    <property type="entry name" value="RNA_pol_sigma-70-like"/>
</dbReference>
<comment type="caution">
    <text evidence="8">The sequence shown here is derived from an EMBL/GenBank/DDBJ whole genome shotgun (WGS) entry which is preliminary data.</text>
</comment>
<dbReference type="InterPro" id="IPR014325">
    <property type="entry name" value="RNA_pol_sigma-E_actinobac"/>
</dbReference>
<proteinExistence type="inferred from homology"/>
<keyword evidence="5" id="KW-0804">Transcription</keyword>
<evidence type="ECO:0000256" key="2">
    <source>
        <dbReference type="ARBA" id="ARBA00023015"/>
    </source>
</evidence>
<dbReference type="Proteomes" id="UP000655570">
    <property type="component" value="Unassembled WGS sequence"/>
</dbReference>
<keyword evidence="4" id="KW-0238">DNA-binding</keyword>
<feature type="domain" description="RNA polymerase sigma-70 region 2" evidence="6">
    <location>
        <begin position="12"/>
        <end position="74"/>
    </location>
</feature>
<evidence type="ECO:0000256" key="3">
    <source>
        <dbReference type="ARBA" id="ARBA00023082"/>
    </source>
</evidence>
<organism evidence="8 9">
    <name type="scientific">Oerskovia merdavium</name>
    <dbReference type="NCBI Taxonomy" id="2762227"/>
    <lineage>
        <taxon>Bacteria</taxon>
        <taxon>Bacillati</taxon>
        <taxon>Actinomycetota</taxon>
        <taxon>Actinomycetes</taxon>
        <taxon>Micrococcales</taxon>
        <taxon>Cellulomonadaceae</taxon>
        <taxon>Oerskovia</taxon>
    </lineage>
</organism>
<evidence type="ECO:0000259" key="6">
    <source>
        <dbReference type="Pfam" id="PF04542"/>
    </source>
</evidence>
<reference evidence="8 9" key="1">
    <citation type="submission" date="2020-08" db="EMBL/GenBank/DDBJ databases">
        <title>A Genomic Blueprint of the Chicken Gut Microbiome.</title>
        <authorList>
            <person name="Gilroy R."/>
            <person name="Ravi A."/>
            <person name="Getino M."/>
            <person name="Pursley I."/>
            <person name="Horton D.L."/>
            <person name="Alikhan N.-F."/>
            <person name="Baker D."/>
            <person name="Gharbi K."/>
            <person name="Hall N."/>
            <person name="Watson M."/>
            <person name="Adriaenssens E.M."/>
            <person name="Foster-Nyarko E."/>
            <person name="Jarju S."/>
            <person name="Secka A."/>
            <person name="Antonio M."/>
            <person name="Oren A."/>
            <person name="Chaudhuri R."/>
            <person name="La Ragione R.M."/>
            <person name="Hildebrand F."/>
            <person name="Pallen M.J."/>
        </authorList>
    </citation>
    <scope>NUCLEOTIDE SEQUENCE [LARGE SCALE GENOMIC DNA]</scope>
    <source>
        <strain evidence="8 9">Sa2CUA9</strain>
    </source>
</reference>
<evidence type="ECO:0000256" key="1">
    <source>
        <dbReference type="ARBA" id="ARBA00010641"/>
    </source>
</evidence>
<dbReference type="CDD" id="cd06171">
    <property type="entry name" value="Sigma70_r4"/>
    <property type="match status" value="1"/>
</dbReference>
<evidence type="ECO:0000313" key="9">
    <source>
        <dbReference type="Proteomes" id="UP000655570"/>
    </source>
</evidence>
<evidence type="ECO:0000256" key="4">
    <source>
        <dbReference type="ARBA" id="ARBA00023125"/>
    </source>
</evidence>
<feature type="domain" description="RNA polymerase sigma factor 70 region 4 type 2" evidence="7">
    <location>
        <begin position="103"/>
        <end position="154"/>
    </location>
</feature>
<dbReference type="EMBL" id="JACSQF010000033">
    <property type="protein sequence ID" value="MBD7982908.1"/>
    <property type="molecule type" value="Genomic_DNA"/>
</dbReference>
<keyword evidence="2" id="KW-0805">Transcription regulation</keyword>
<protein>
    <submittedName>
        <fullName evidence="8">SigE family RNA polymerase sigma factor</fullName>
    </submittedName>
</protein>
<dbReference type="Pfam" id="PF04542">
    <property type="entry name" value="Sigma70_r2"/>
    <property type="match status" value="1"/>
</dbReference>
<dbReference type="NCBIfam" id="TIGR02937">
    <property type="entry name" value="sigma70-ECF"/>
    <property type="match status" value="1"/>
</dbReference>
<gene>
    <name evidence="8" type="ORF">H9641_19615</name>
</gene>
<comment type="similarity">
    <text evidence="1">Belongs to the sigma-70 factor family. ECF subfamily.</text>
</comment>
<evidence type="ECO:0000256" key="5">
    <source>
        <dbReference type="ARBA" id="ARBA00023163"/>
    </source>
</evidence>
<dbReference type="PANTHER" id="PTHR43133">
    <property type="entry name" value="RNA POLYMERASE ECF-TYPE SIGMA FACTO"/>
    <property type="match status" value="1"/>
</dbReference>
<dbReference type="InterPro" id="IPR013249">
    <property type="entry name" value="RNA_pol_sigma70_r4_t2"/>
</dbReference>
<dbReference type="SUPFAM" id="SSF88946">
    <property type="entry name" value="Sigma2 domain of RNA polymerase sigma factors"/>
    <property type="match status" value="1"/>
</dbReference>
<dbReference type="InterPro" id="IPR013325">
    <property type="entry name" value="RNA_pol_sigma_r2"/>
</dbReference>
<dbReference type="RefSeq" id="WP_191806089.1">
    <property type="nucleotide sequence ID" value="NZ_JACSQF010000033.1"/>
</dbReference>
<accession>A0ABR8U4F3</accession>
<keyword evidence="9" id="KW-1185">Reference proteome</keyword>
<dbReference type="Gene3D" id="1.10.1740.10">
    <property type="match status" value="1"/>
</dbReference>
<keyword evidence="3" id="KW-0731">Sigma factor</keyword>
<name>A0ABR8U4F3_9CELL</name>
<dbReference type="InterPro" id="IPR014284">
    <property type="entry name" value="RNA_pol_sigma-70_dom"/>
</dbReference>
<dbReference type="Gene3D" id="1.10.10.10">
    <property type="entry name" value="Winged helix-like DNA-binding domain superfamily/Winged helix DNA-binding domain"/>
    <property type="match status" value="1"/>
</dbReference>
<dbReference type="InterPro" id="IPR036388">
    <property type="entry name" value="WH-like_DNA-bd_sf"/>
</dbReference>
<dbReference type="InterPro" id="IPR007627">
    <property type="entry name" value="RNA_pol_sigma70_r2"/>
</dbReference>
<sequence length="193" mass="21259">MGTDNGGFDAFVEEQGHALFRTALLLTGDQHTAQDLLQDALEQALKRWPRRNIEFPAAYVRTTMVRLVQRRRVRKAIAPVHLTDDQQHPAAPDDLRSADERGVLLAALAQLPPRQRAAVVLRHWQGHSVAETAEMMRCSTGTVKSQTSHALVRLRDLCGPSFPEWNDESPPAAAVAPTPVAVTLDDTIFGGSR</sequence>
<evidence type="ECO:0000259" key="7">
    <source>
        <dbReference type="Pfam" id="PF08281"/>
    </source>
</evidence>
<dbReference type="InterPro" id="IPR013324">
    <property type="entry name" value="RNA_pol_sigma_r3/r4-like"/>
</dbReference>
<evidence type="ECO:0000313" key="8">
    <source>
        <dbReference type="EMBL" id="MBD7982908.1"/>
    </source>
</evidence>
<dbReference type="PANTHER" id="PTHR43133:SF50">
    <property type="entry name" value="ECF RNA POLYMERASE SIGMA FACTOR SIGM"/>
    <property type="match status" value="1"/>
</dbReference>
<dbReference type="NCBIfam" id="TIGR02983">
    <property type="entry name" value="SigE-fam_strep"/>
    <property type="match status" value="1"/>
</dbReference>
<dbReference type="Pfam" id="PF08281">
    <property type="entry name" value="Sigma70_r4_2"/>
    <property type="match status" value="1"/>
</dbReference>